<dbReference type="PANTHER" id="PTHR37418:SF2">
    <property type="entry name" value="3-KETO-5-AMINOHEXANOATE CLEAVAGE ENZYME"/>
    <property type="match status" value="1"/>
</dbReference>
<dbReference type="STRING" id="419481.SAMN05216233_11568"/>
<evidence type="ECO:0000313" key="5">
    <source>
        <dbReference type="EMBL" id="SCY66063.1"/>
    </source>
</evidence>
<evidence type="ECO:0000313" key="6">
    <source>
        <dbReference type="Proteomes" id="UP000198870"/>
    </source>
</evidence>
<keyword evidence="2" id="KW-0808">Transferase</keyword>
<dbReference type="EMBL" id="FMUX01000015">
    <property type="protein sequence ID" value="SCY66063.1"/>
    <property type="molecule type" value="Genomic_DNA"/>
</dbReference>
<dbReference type="InterPro" id="IPR008567">
    <property type="entry name" value="BKACE"/>
</dbReference>
<proteinExistence type="predicted"/>
<keyword evidence="4" id="KW-0862">Zinc</keyword>
<evidence type="ECO:0000256" key="2">
    <source>
        <dbReference type="ARBA" id="ARBA00022679"/>
    </source>
</evidence>
<dbReference type="PANTHER" id="PTHR37418">
    <property type="entry name" value="3-KETO-5-AMINOHEXANOATE CLEAVAGE ENZYME-RELATED"/>
    <property type="match status" value="1"/>
</dbReference>
<gene>
    <name evidence="5" type="ORF">SAMN05216233_11568</name>
</gene>
<dbReference type="InterPro" id="IPR013785">
    <property type="entry name" value="Aldolase_TIM"/>
</dbReference>
<sequence length="273" mass="29505">MSNAPLIISAAIVGAEHSRDTYPHLPLTPDEIAAAAEEAVNAGASIIHLHVRDEKGLPTQRVDVFETVTEKIRNRCDCILQYSTGGAVGTPVELRCNPVALKPDMATLSMGTMNFGSEIYENTEETIATIAGAITDNGVMAELEVFDFGQIETVTRMVKKGLVPETHHMDFVLGVPGGMSATISNLVMLVNRLKEGQTWAVAGLGRGQLPMAMHSIAMGGHVRVGIEDNIYYRKGELAVSNAQLVERVVRIAREYDRPAATVTQARQILGLDR</sequence>
<comment type="cofactor">
    <cofactor evidence="1">
        <name>Zn(2+)</name>
        <dbReference type="ChEBI" id="CHEBI:29105"/>
    </cofactor>
</comment>
<evidence type="ECO:0000256" key="1">
    <source>
        <dbReference type="ARBA" id="ARBA00001947"/>
    </source>
</evidence>
<protein>
    <submittedName>
        <fullName evidence="5">3-keto-5-aminohexanoate cleavage enzyme</fullName>
    </submittedName>
</protein>
<dbReference type="AlphaFoldDB" id="A0A1G5HQM5"/>
<name>A0A1G5HQM5_9BACT</name>
<dbReference type="Pfam" id="PF05853">
    <property type="entry name" value="BKACE"/>
    <property type="match status" value="1"/>
</dbReference>
<dbReference type="GO" id="GO:0043720">
    <property type="term" value="F:3-keto-5-aminohexanoate cleavage activity"/>
    <property type="evidence" value="ECO:0007669"/>
    <property type="project" value="InterPro"/>
</dbReference>
<reference evidence="5 6" key="1">
    <citation type="submission" date="2016-10" db="EMBL/GenBank/DDBJ databases">
        <authorList>
            <person name="de Groot N.N."/>
        </authorList>
    </citation>
    <scope>NUCLEOTIDE SEQUENCE [LARGE SCALE GENOMIC DNA]</scope>
    <source>
        <strain evidence="5 6">AA1</strain>
    </source>
</reference>
<keyword evidence="3" id="KW-0479">Metal-binding</keyword>
<evidence type="ECO:0000256" key="3">
    <source>
        <dbReference type="ARBA" id="ARBA00022723"/>
    </source>
</evidence>
<dbReference type="Proteomes" id="UP000198870">
    <property type="component" value="Unassembled WGS sequence"/>
</dbReference>
<organism evidence="5 6">
    <name type="scientific">Desulfoluna spongiiphila</name>
    <dbReference type="NCBI Taxonomy" id="419481"/>
    <lineage>
        <taxon>Bacteria</taxon>
        <taxon>Pseudomonadati</taxon>
        <taxon>Thermodesulfobacteriota</taxon>
        <taxon>Desulfobacteria</taxon>
        <taxon>Desulfobacterales</taxon>
        <taxon>Desulfolunaceae</taxon>
        <taxon>Desulfoluna</taxon>
    </lineage>
</organism>
<dbReference type="RefSeq" id="WP_092212767.1">
    <property type="nucleotide sequence ID" value="NZ_FMUX01000015.1"/>
</dbReference>
<evidence type="ECO:0000256" key="4">
    <source>
        <dbReference type="ARBA" id="ARBA00022833"/>
    </source>
</evidence>
<dbReference type="Gene3D" id="3.20.20.70">
    <property type="entry name" value="Aldolase class I"/>
    <property type="match status" value="1"/>
</dbReference>
<accession>A0A1G5HQM5</accession>
<dbReference type="GO" id="GO:0046872">
    <property type="term" value="F:metal ion binding"/>
    <property type="evidence" value="ECO:0007669"/>
    <property type="project" value="UniProtKB-KW"/>
</dbReference>
<dbReference type="OrthoDB" id="9155960at2"/>
<keyword evidence="6" id="KW-1185">Reference proteome</keyword>